<dbReference type="InterPro" id="IPR004843">
    <property type="entry name" value="Calcineurin-like_PHP"/>
</dbReference>
<accession>A0A1R3WGE6</accession>
<sequence>MKYLVLADLHLDYHFKQRMDPFSKIATGALDEITHCIIAGDLSNKAHKQWPRCLSWLTERLPDAQIYVMPGNHDFYDFRIDQEDRLESVAAEHGATYIQKSDLISGNQRFLCATLWSDFEVYGDRVANMHTASRVMNDYHHIRVAQNGFKRLTPSTTAEIHRDHRAWLEARLAEGFEGETTVITHHAPHRNALKAETSYSPCYASDLKDMILKYQPRRWLYGHTHHRVSFTIGATELRNVSVGYPGQNSPIEPLDRFIVEAESS</sequence>
<dbReference type="GO" id="GO:0016787">
    <property type="term" value="F:hydrolase activity"/>
    <property type="evidence" value="ECO:0007669"/>
    <property type="project" value="InterPro"/>
</dbReference>
<dbReference type="Proteomes" id="UP000186997">
    <property type="component" value="Unassembled WGS sequence"/>
</dbReference>
<dbReference type="Pfam" id="PF00149">
    <property type="entry name" value="Metallophos"/>
    <property type="match status" value="1"/>
</dbReference>
<evidence type="ECO:0000313" key="2">
    <source>
        <dbReference type="EMBL" id="SIT77189.1"/>
    </source>
</evidence>
<proteinExistence type="predicted"/>
<dbReference type="STRING" id="287098.SAMN05421665_0516"/>
<dbReference type="RefSeq" id="WP_076658236.1">
    <property type="nucleotide sequence ID" value="NZ_FTPR01000001.1"/>
</dbReference>
<name>A0A1R3WGE6_9RHOB</name>
<dbReference type="Gene3D" id="3.60.21.10">
    <property type="match status" value="1"/>
</dbReference>
<organism evidence="2 3">
    <name type="scientific">Yoonia rosea</name>
    <dbReference type="NCBI Taxonomy" id="287098"/>
    <lineage>
        <taxon>Bacteria</taxon>
        <taxon>Pseudomonadati</taxon>
        <taxon>Pseudomonadota</taxon>
        <taxon>Alphaproteobacteria</taxon>
        <taxon>Rhodobacterales</taxon>
        <taxon>Paracoccaceae</taxon>
        <taxon>Yoonia</taxon>
    </lineage>
</organism>
<evidence type="ECO:0000313" key="3">
    <source>
        <dbReference type="Proteomes" id="UP000186997"/>
    </source>
</evidence>
<dbReference type="AlphaFoldDB" id="A0A1R3WGE6"/>
<protein>
    <submittedName>
        <fullName evidence="2">Calcineurin-like phosphoesterase</fullName>
    </submittedName>
</protein>
<dbReference type="InterPro" id="IPR029052">
    <property type="entry name" value="Metallo-depent_PP-like"/>
</dbReference>
<dbReference type="OrthoDB" id="356681at2"/>
<gene>
    <name evidence="2" type="ORF">SAMN05421665_0516</name>
</gene>
<dbReference type="SUPFAM" id="SSF56300">
    <property type="entry name" value="Metallo-dependent phosphatases"/>
    <property type="match status" value="1"/>
</dbReference>
<keyword evidence="3" id="KW-1185">Reference proteome</keyword>
<dbReference type="PANTHER" id="PTHR37844:SF2">
    <property type="entry name" value="SER_THR PROTEIN PHOSPHATASE SUPERFAMILY (AFU_ORTHOLOGUE AFUA_1G14840)"/>
    <property type="match status" value="1"/>
</dbReference>
<feature type="domain" description="Calcineurin-like phosphoesterase" evidence="1">
    <location>
        <begin position="1"/>
        <end position="226"/>
    </location>
</feature>
<dbReference type="EMBL" id="FTPR01000001">
    <property type="protein sequence ID" value="SIT77189.1"/>
    <property type="molecule type" value="Genomic_DNA"/>
</dbReference>
<evidence type="ECO:0000259" key="1">
    <source>
        <dbReference type="Pfam" id="PF00149"/>
    </source>
</evidence>
<dbReference type="PANTHER" id="PTHR37844">
    <property type="entry name" value="SER/THR PROTEIN PHOSPHATASE SUPERFAMILY (AFU_ORTHOLOGUE AFUA_1G14840)"/>
    <property type="match status" value="1"/>
</dbReference>
<reference evidence="3" key="1">
    <citation type="submission" date="2017-01" db="EMBL/GenBank/DDBJ databases">
        <authorList>
            <person name="Varghese N."/>
            <person name="Submissions S."/>
        </authorList>
    </citation>
    <scope>NUCLEOTIDE SEQUENCE [LARGE SCALE GENOMIC DNA]</scope>
    <source>
        <strain evidence="3">DSM 29591</strain>
    </source>
</reference>